<keyword evidence="1" id="KW-1133">Transmembrane helix</keyword>
<evidence type="ECO:0000256" key="1">
    <source>
        <dbReference type="SAM" id="Phobius"/>
    </source>
</evidence>
<dbReference type="RefSeq" id="WP_175751639.1">
    <property type="nucleotide sequence ID" value="NZ_CADETT010000025.1"/>
</dbReference>
<protein>
    <submittedName>
        <fullName evidence="3">Pilus assembly protein</fullName>
    </submittedName>
</protein>
<evidence type="ECO:0000313" key="4">
    <source>
        <dbReference type="Proteomes" id="UP000596205"/>
    </source>
</evidence>
<feature type="domain" description="TadE-like" evidence="2">
    <location>
        <begin position="8"/>
        <end position="49"/>
    </location>
</feature>
<keyword evidence="1" id="KW-0472">Membrane</keyword>
<reference evidence="3 4" key="1">
    <citation type="submission" date="2020-12" db="EMBL/GenBank/DDBJ databases">
        <title>Complete genome sequence of Burkholderia anthina BJQ0011.</title>
        <authorList>
            <person name="Xu Y."/>
        </authorList>
    </citation>
    <scope>NUCLEOTIDE SEQUENCE [LARGE SCALE GENOMIC DNA]</scope>
    <source>
        <strain evidence="3 4">BJQ0011</strain>
    </source>
</reference>
<dbReference type="KEGG" id="bann:JFN94_22715"/>
<organism evidence="3 4">
    <name type="scientific">Burkholderia anthina</name>
    <dbReference type="NCBI Taxonomy" id="179879"/>
    <lineage>
        <taxon>Bacteria</taxon>
        <taxon>Pseudomonadati</taxon>
        <taxon>Pseudomonadota</taxon>
        <taxon>Betaproteobacteria</taxon>
        <taxon>Burkholderiales</taxon>
        <taxon>Burkholderiaceae</taxon>
        <taxon>Burkholderia</taxon>
        <taxon>Burkholderia cepacia complex</taxon>
    </lineage>
</organism>
<sequence length="150" mass="15634">MQKKAQRGVATVEFSFLLPVLLLILLGIAQFSWLIFNFIIVTHAASVGAHQFASERGFSTPYSDTVSSVTNALGPIRTGISISTSVNGVSCTSDSACQTALGTMANSLAAGSTVTVTIGHVFNPLYSGSWGSLGSIMPKNITSTMTEVAQ</sequence>
<dbReference type="AlphaFoldDB" id="A0A7T7AL88"/>
<proteinExistence type="predicted"/>
<dbReference type="Pfam" id="PF07811">
    <property type="entry name" value="TadE"/>
    <property type="match status" value="1"/>
</dbReference>
<evidence type="ECO:0000313" key="3">
    <source>
        <dbReference type="EMBL" id="QQK06632.1"/>
    </source>
</evidence>
<dbReference type="EMBL" id="CP066770">
    <property type="protein sequence ID" value="QQK06632.1"/>
    <property type="molecule type" value="Genomic_DNA"/>
</dbReference>
<evidence type="ECO:0000259" key="2">
    <source>
        <dbReference type="Pfam" id="PF07811"/>
    </source>
</evidence>
<feature type="transmembrane region" description="Helical" evidence="1">
    <location>
        <begin position="12"/>
        <end position="36"/>
    </location>
</feature>
<dbReference type="Proteomes" id="UP000596205">
    <property type="component" value="Chromosome 2"/>
</dbReference>
<keyword evidence="1" id="KW-0812">Transmembrane</keyword>
<gene>
    <name evidence="3" type="ORF">JFN94_22715</name>
</gene>
<accession>A0A7T7AL88</accession>
<name>A0A7T7AL88_9BURK</name>
<dbReference type="InterPro" id="IPR012495">
    <property type="entry name" value="TadE-like_dom"/>
</dbReference>